<sequence length="348" mass="39907">MNDLRHTEMMSFLNANLAAGFRVESLPGDASFRRYHRIHLPVIAEMGKAEMTYLLMDAPPEKESVTEFVHVADIMSEVVNVPDIIARDIERGFLLLQDFGTVEFAHLIRDDAKHKDVYYSQALSTLASLHSLDTHVDLPIYTDDKLHQEMDLFEAWFLPYVNVSMDDHAKAVWQALKAQLITDIAKQPSVIVHRDYHSRNLMADKGSDALGVIDFQDAVIGAYTYDLVSLVRDAYIDYDEKWVEKRILEFYELINPKVDFGSFIAETNVMGVQRHLKVLGIFIRLSERDGKRRYLNDIPKVIRDLLTELDWLQAHGAAPVYGEFLQWLNAEVLTAYQNRFANSKEQGA</sequence>
<dbReference type="EMBL" id="MUYV01000005">
    <property type="protein sequence ID" value="OOS25434.1"/>
    <property type="molecule type" value="Genomic_DNA"/>
</dbReference>
<organism evidence="2 3">
    <name type="scientific">Moraxella porci DSM 25326</name>
    <dbReference type="NCBI Taxonomy" id="573983"/>
    <lineage>
        <taxon>Bacteria</taxon>
        <taxon>Pseudomonadati</taxon>
        <taxon>Pseudomonadota</taxon>
        <taxon>Gammaproteobacteria</taxon>
        <taxon>Moraxellales</taxon>
        <taxon>Moraxellaceae</taxon>
        <taxon>Moraxella</taxon>
    </lineage>
</organism>
<keyword evidence="2" id="KW-0808">Transferase</keyword>
<dbReference type="Pfam" id="PF01636">
    <property type="entry name" value="APH"/>
    <property type="match status" value="1"/>
</dbReference>
<dbReference type="SUPFAM" id="SSF56112">
    <property type="entry name" value="Protein kinase-like (PK-like)"/>
    <property type="match status" value="1"/>
</dbReference>
<dbReference type="Gene3D" id="3.30.200.20">
    <property type="entry name" value="Phosphorylase Kinase, domain 1"/>
    <property type="match status" value="1"/>
</dbReference>
<accession>A0A1T0CSY4</accession>
<reference evidence="2 3" key="1">
    <citation type="submission" date="2017-02" db="EMBL/GenBank/DDBJ databases">
        <title>Draft genome sequence of Moraxella porci CCUG 54912T type strain.</title>
        <authorList>
            <person name="Salva-Serra F."/>
            <person name="Engstrom-Jakobsson H."/>
            <person name="Thorell K."/>
            <person name="Jaen-Luchoro D."/>
            <person name="Gonzales-Siles L."/>
            <person name="Karlsson R."/>
            <person name="Yazdan S."/>
            <person name="Boulund F."/>
            <person name="Johnning A."/>
            <person name="Engstrand L."/>
            <person name="Kristiansson E."/>
            <person name="Moore E."/>
        </authorList>
    </citation>
    <scope>NUCLEOTIDE SEQUENCE [LARGE SCALE GENOMIC DNA]</scope>
    <source>
        <strain evidence="2 3">CCUG 54912</strain>
    </source>
</reference>
<dbReference type="Gene3D" id="3.90.1200.10">
    <property type="match status" value="1"/>
</dbReference>
<feature type="domain" description="Aminoglycoside phosphotransferase" evidence="1">
    <location>
        <begin position="23"/>
        <end position="245"/>
    </location>
</feature>
<dbReference type="STRING" id="573983.B0681_05345"/>
<proteinExistence type="predicted"/>
<keyword evidence="3" id="KW-1185">Reference proteome</keyword>
<dbReference type="AlphaFoldDB" id="A0A1T0CSY4"/>
<evidence type="ECO:0000313" key="3">
    <source>
        <dbReference type="Proteomes" id="UP000190683"/>
    </source>
</evidence>
<protein>
    <submittedName>
        <fullName evidence="2">Aminoglycoside phosphotransferase</fullName>
    </submittedName>
</protein>
<dbReference type="InterPro" id="IPR011009">
    <property type="entry name" value="Kinase-like_dom_sf"/>
</dbReference>
<name>A0A1T0CSY4_9GAMM</name>
<gene>
    <name evidence="2" type="ORF">B0681_05345</name>
</gene>
<dbReference type="RefSeq" id="WP_078317708.1">
    <property type="nucleotide sequence ID" value="NZ_MUYV01000005.1"/>
</dbReference>
<dbReference type="InterPro" id="IPR002575">
    <property type="entry name" value="Aminoglycoside_PTrfase"/>
</dbReference>
<evidence type="ECO:0000259" key="1">
    <source>
        <dbReference type="Pfam" id="PF01636"/>
    </source>
</evidence>
<dbReference type="GO" id="GO:0016740">
    <property type="term" value="F:transferase activity"/>
    <property type="evidence" value="ECO:0007669"/>
    <property type="project" value="UniProtKB-KW"/>
</dbReference>
<evidence type="ECO:0000313" key="2">
    <source>
        <dbReference type="EMBL" id="OOS25434.1"/>
    </source>
</evidence>
<comment type="caution">
    <text evidence="2">The sequence shown here is derived from an EMBL/GenBank/DDBJ whole genome shotgun (WGS) entry which is preliminary data.</text>
</comment>
<dbReference type="Proteomes" id="UP000190683">
    <property type="component" value="Unassembled WGS sequence"/>
</dbReference>